<accession>A0A139WWN0</accession>
<dbReference type="EMBL" id="ANNX02000047">
    <property type="protein sequence ID" value="KYC36844.1"/>
    <property type="molecule type" value="Genomic_DNA"/>
</dbReference>
<evidence type="ECO:0000313" key="1">
    <source>
        <dbReference type="EMBL" id="KYC36844.1"/>
    </source>
</evidence>
<evidence type="ECO:0000313" key="2">
    <source>
        <dbReference type="Proteomes" id="UP000076925"/>
    </source>
</evidence>
<reference evidence="1 2" key="1">
    <citation type="journal article" date="2013" name="Genome Biol. Evol.">
        <title>Genomes of Stigonematalean cyanobacteria (subsection V) and the evolution of oxygenic photosynthesis from prokaryotes to plastids.</title>
        <authorList>
            <person name="Dagan T."/>
            <person name="Roettger M."/>
            <person name="Stucken K."/>
            <person name="Landan G."/>
            <person name="Koch R."/>
            <person name="Major P."/>
            <person name="Gould S.B."/>
            <person name="Goremykin V.V."/>
            <person name="Rippka R."/>
            <person name="Tandeau de Marsac N."/>
            <person name="Gugger M."/>
            <person name="Lockhart P.J."/>
            <person name="Allen J.F."/>
            <person name="Brune I."/>
            <person name="Maus I."/>
            <person name="Puhler A."/>
            <person name="Martin W.F."/>
        </authorList>
    </citation>
    <scope>NUCLEOTIDE SEQUENCE [LARGE SCALE GENOMIC DNA]</scope>
    <source>
        <strain evidence="1 2">PCC 7110</strain>
    </source>
</reference>
<dbReference type="Gene3D" id="1.10.1220.10">
    <property type="entry name" value="Met repressor-like"/>
    <property type="match status" value="1"/>
</dbReference>
<sequence length="84" mass="9898">MKKILPKMTTDEEAENLLEQDLSDYLHKDNFKFVSFEFKPKDKTVNLRVSEELLEKVKTVAKEEGISYQKYIRRAIEKSLSNNS</sequence>
<dbReference type="OrthoDB" id="495955at2"/>
<dbReference type="InterPro" id="IPR013321">
    <property type="entry name" value="Arc_rbn_hlx_hlx"/>
</dbReference>
<protein>
    <submittedName>
        <fullName evidence="1">CopG family transcriptional regulator</fullName>
    </submittedName>
</protein>
<gene>
    <name evidence="1" type="ORF">WA1_45110</name>
</gene>
<dbReference type="InterPro" id="IPR022148">
    <property type="entry name" value="CopG_antitoxin"/>
</dbReference>
<dbReference type="CDD" id="cd21631">
    <property type="entry name" value="RHH_CopG_NikR-like"/>
    <property type="match status" value="1"/>
</dbReference>
<organism evidence="1 2">
    <name type="scientific">Scytonema hofmannii PCC 7110</name>
    <dbReference type="NCBI Taxonomy" id="128403"/>
    <lineage>
        <taxon>Bacteria</taxon>
        <taxon>Bacillati</taxon>
        <taxon>Cyanobacteriota</taxon>
        <taxon>Cyanophyceae</taxon>
        <taxon>Nostocales</taxon>
        <taxon>Scytonemataceae</taxon>
        <taxon>Scytonema</taxon>
    </lineage>
</organism>
<dbReference type="Pfam" id="PF12441">
    <property type="entry name" value="CopG_antitoxin"/>
    <property type="match status" value="1"/>
</dbReference>
<dbReference type="SUPFAM" id="SSF47598">
    <property type="entry name" value="Ribbon-helix-helix"/>
    <property type="match status" value="1"/>
</dbReference>
<proteinExistence type="predicted"/>
<dbReference type="GO" id="GO:0006355">
    <property type="term" value="P:regulation of DNA-templated transcription"/>
    <property type="evidence" value="ECO:0007669"/>
    <property type="project" value="InterPro"/>
</dbReference>
<comment type="caution">
    <text evidence="1">The sequence shown here is derived from an EMBL/GenBank/DDBJ whole genome shotgun (WGS) entry which is preliminary data.</text>
</comment>
<dbReference type="RefSeq" id="WP_026134725.1">
    <property type="nucleotide sequence ID" value="NZ_KQ976354.1"/>
</dbReference>
<dbReference type="InterPro" id="IPR010985">
    <property type="entry name" value="Ribbon_hlx_hlx"/>
</dbReference>
<name>A0A139WWN0_9CYAN</name>
<dbReference type="Proteomes" id="UP000076925">
    <property type="component" value="Unassembled WGS sequence"/>
</dbReference>
<dbReference type="AlphaFoldDB" id="A0A139WWN0"/>
<keyword evidence="2" id="KW-1185">Reference proteome</keyword>